<dbReference type="Proteomes" id="UP000276133">
    <property type="component" value="Unassembled WGS sequence"/>
</dbReference>
<comment type="caution">
    <text evidence="1">The sequence shown here is derived from an EMBL/GenBank/DDBJ whole genome shotgun (WGS) entry which is preliminary data.</text>
</comment>
<accession>A0A3M7QCH5</accession>
<gene>
    <name evidence="1" type="ORF">BpHYR1_026825</name>
</gene>
<name>A0A3M7QCH5_BRAPC</name>
<reference evidence="1 2" key="1">
    <citation type="journal article" date="2018" name="Sci. Rep.">
        <title>Genomic signatures of local adaptation to the degree of environmental predictability in rotifers.</title>
        <authorList>
            <person name="Franch-Gras L."/>
            <person name="Hahn C."/>
            <person name="Garcia-Roger E.M."/>
            <person name="Carmona M.J."/>
            <person name="Serra M."/>
            <person name="Gomez A."/>
        </authorList>
    </citation>
    <scope>NUCLEOTIDE SEQUENCE [LARGE SCALE GENOMIC DNA]</scope>
    <source>
        <strain evidence="1">HYR1</strain>
    </source>
</reference>
<evidence type="ECO:0000313" key="1">
    <source>
        <dbReference type="EMBL" id="RNA08922.1"/>
    </source>
</evidence>
<sequence>MCHMIYGNRIESLKEIKLLDYSFPCLNSLSETNVKRLEAIQNSAVRSILKLRYDTPSNILHNKAYITQYRTVRPKRIAPTEPMMKQRKASVFLPTAEVCKICENSPKLHQIFYLCIESIV</sequence>
<evidence type="ECO:0008006" key="3">
    <source>
        <dbReference type="Google" id="ProtNLM"/>
    </source>
</evidence>
<proteinExistence type="predicted"/>
<dbReference type="AlphaFoldDB" id="A0A3M7QCH5"/>
<evidence type="ECO:0000313" key="2">
    <source>
        <dbReference type="Proteomes" id="UP000276133"/>
    </source>
</evidence>
<dbReference type="EMBL" id="REGN01006595">
    <property type="protein sequence ID" value="RNA08922.1"/>
    <property type="molecule type" value="Genomic_DNA"/>
</dbReference>
<organism evidence="1 2">
    <name type="scientific">Brachionus plicatilis</name>
    <name type="common">Marine rotifer</name>
    <name type="synonym">Brachionus muelleri</name>
    <dbReference type="NCBI Taxonomy" id="10195"/>
    <lineage>
        <taxon>Eukaryota</taxon>
        <taxon>Metazoa</taxon>
        <taxon>Spiralia</taxon>
        <taxon>Gnathifera</taxon>
        <taxon>Rotifera</taxon>
        <taxon>Eurotatoria</taxon>
        <taxon>Monogononta</taxon>
        <taxon>Pseudotrocha</taxon>
        <taxon>Ploima</taxon>
        <taxon>Brachionidae</taxon>
        <taxon>Brachionus</taxon>
    </lineage>
</organism>
<protein>
    <recommendedName>
        <fullName evidence="3">RNA-directed DNA polymerase from mobile element jockey-like</fullName>
    </recommendedName>
</protein>
<keyword evidence="2" id="KW-1185">Reference proteome</keyword>